<dbReference type="EMBL" id="AMRI01000004">
    <property type="protein sequence ID" value="EKE76629.1"/>
    <property type="molecule type" value="Genomic_DNA"/>
</dbReference>
<dbReference type="RefSeq" id="WP_008482956.1">
    <property type="nucleotide sequence ID" value="NZ_AMRI01000004.1"/>
</dbReference>
<reference evidence="1 2" key="1">
    <citation type="journal article" date="2012" name="J. Bacteriol.">
        <title>Genome Sequence of Gallaecimonas xiamenensis Type Strain 3-C-1.</title>
        <authorList>
            <person name="Lai Q."/>
            <person name="Wang L."/>
            <person name="Wang W."/>
            <person name="Shao Z."/>
        </authorList>
    </citation>
    <scope>NUCLEOTIDE SEQUENCE [LARGE SCALE GENOMIC DNA]</scope>
    <source>
        <strain evidence="1 2">3-C-1</strain>
    </source>
</reference>
<protein>
    <recommendedName>
        <fullName evidence="3">Immunity protein 49</fullName>
    </recommendedName>
</protein>
<evidence type="ECO:0000313" key="1">
    <source>
        <dbReference type="EMBL" id="EKE76629.1"/>
    </source>
</evidence>
<dbReference type="STRING" id="745411.B3C1_03510"/>
<sequence>MIERHYKEKHPEYTEETLVDYEEDIPLMINTIKKKNGGLILGGSINEAVDGFGNAIILGRPHNDSLRHLSLLKEFGVTNFAYMVNQGKTFQATIDGDTFELTGQPKTDYVDTDSWIKVYCAAVMLRDFDAISVLNQVSEATFISANLKPDSFDLALIKVLKGIFTPDSDMAALLKDALLCDDIDDMRLPYAHHILSPLLPLVRCIFTANAEAEFNQELREAVAMHKAYWSKDELEALGWVSLPLTALAVIAQDAKGYRMNFETDYIPAWIVNREF</sequence>
<dbReference type="AlphaFoldDB" id="K2K1F5"/>
<comment type="caution">
    <text evidence="1">The sequence shown here is derived from an EMBL/GenBank/DDBJ whole genome shotgun (WGS) entry which is preliminary data.</text>
</comment>
<accession>K2K1F5</accession>
<evidence type="ECO:0008006" key="3">
    <source>
        <dbReference type="Google" id="ProtNLM"/>
    </source>
</evidence>
<gene>
    <name evidence="1" type="ORF">B3C1_03510</name>
</gene>
<keyword evidence="2" id="KW-1185">Reference proteome</keyword>
<dbReference type="Proteomes" id="UP000006755">
    <property type="component" value="Unassembled WGS sequence"/>
</dbReference>
<dbReference type="InterPro" id="IPR029074">
    <property type="entry name" value="Imm49"/>
</dbReference>
<name>K2K1F5_9GAMM</name>
<proteinExistence type="predicted"/>
<dbReference type="Pfam" id="PF15575">
    <property type="entry name" value="Imm49"/>
    <property type="match status" value="1"/>
</dbReference>
<dbReference type="OrthoDB" id="6379120at2"/>
<organism evidence="1 2">
    <name type="scientific">Gallaecimonas xiamenensis 3-C-1</name>
    <dbReference type="NCBI Taxonomy" id="745411"/>
    <lineage>
        <taxon>Bacteria</taxon>
        <taxon>Pseudomonadati</taxon>
        <taxon>Pseudomonadota</taxon>
        <taxon>Gammaproteobacteria</taxon>
        <taxon>Enterobacterales</taxon>
        <taxon>Gallaecimonadaceae</taxon>
        <taxon>Gallaecimonas</taxon>
    </lineage>
</organism>
<evidence type="ECO:0000313" key="2">
    <source>
        <dbReference type="Proteomes" id="UP000006755"/>
    </source>
</evidence>
<dbReference type="eggNOG" id="ENOG5033FC6">
    <property type="taxonomic scope" value="Bacteria"/>
</dbReference>